<accession>A0ABQ6I197</accession>
<evidence type="ECO:0000256" key="6">
    <source>
        <dbReference type="SAM" id="MobiDB-lite"/>
    </source>
</evidence>
<dbReference type="PROSITE" id="PS50850">
    <property type="entry name" value="MFS"/>
    <property type="match status" value="1"/>
</dbReference>
<feature type="transmembrane region" description="Helical" evidence="7">
    <location>
        <begin position="378"/>
        <end position="397"/>
    </location>
</feature>
<feature type="transmembrane region" description="Helical" evidence="7">
    <location>
        <begin position="355"/>
        <end position="372"/>
    </location>
</feature>
<keyword evidence="10" id="KW-1185">Reference proteome</keyword>
<dbReference type="InterPro" id="IPR020846">
    <property type="entry name" value="MFS_dom"/>
</dbReference>
<proteinExistence type="predicted"/>
<keyword evidence="4 7" id="KW-1133">Transmembrane helix</keyword>
<sequence length="483" mass="49593">MTSLLHRGRAQSEHATPPARPDRFDRRLIAPMILGSILNPINSSMLAVALVPIATAFGVASSQTAWLVTALYLATAVGQPVVGRLIDMFGPRTLFLVGTGLVGVAGVLGAVAPNLGVLILARVLLGFGTCAGYPASMYLIRSESKRTGNPSPNGVLSALTISNQVIAVIGPTLGGFLVSGAGWRSVFTVNIPLSAACLVLGSLWLPRGLGSADDGAATGAGGRRPGGIDLAGMVLFSGALVALMLFVMDPHASDAWLLGVAAVVGGGFAWRELRAVVPFVDLRVLGGNVPQLATYARQFLAATVQYSLLYGFTQWLEAGRGLSASGAGLLLMPMFASAIVVTAITGRRAAVRGKLVAGGIFQVLVCAGLLLVSGDTAIWFLVAIGLVFGLPQGLNGLANQNALYHQAEPARMASAAGLLRTFAYVGALASSAATAAFFGERATTGGLHDLAWFTLGCGVVFLALVLVDRSLTRIGRTTTSAAS</sequence>
<reference evidence="10" key="1">
    <citation type="journal article" date="2019" name="Int. J. Syst. Evol. Microbiol.">
        <title>The Global Catalogue of Microorganisms (GCM) 10K type strain sequencing project: providing services to taxonomists for standard genome sequencing and annotation.</title>
        <authorList>
            <consortium name="The Broad Institute Genomics Platform"/>
            <consortium name="The Broad Institute Genome Sequencing Center for Infectious Disease"/>
            <person name="Wu L."/>
            <person name="Ma J."/>
        </authorList>
    </citation>
    <scope>NUCLEOTIDE SEQUENCE [LARGE SCALE GENOMIC DNA]</scope>
    <source>
        <strain evidence="10">NBRC 106348</strain>
    </source>
</reference>
<dbReference type="Pfam" id="PF07690">
    <property type="entry name" value="MFS_1"/>
    <property type="match status" value="1"/>
</dbReference>
<evidence type="ECO:0000313" key="10">
    <source>
        <dbReference type="Proteomes" id="UP001157091"/>
    </source>
</evidence>
<comment type="caution">
    <text evidence="9">The sequence shown here is derived from an EMBL/GenBank/DDBJ whole genome shotgun (WGS) entry which is preliminary data.</text>
</comment>
<feature type="transmembrane region" description="Helical" evidence="7">
    <location>
        <begin position="161"/>
        <end position="181"/>
    </location>
</feature>
<feature type="transmembrane region" description="Helical" evidence="7">
    <location>
        <begin position="187"/>
        <end position="205"/>
    </location>
</feature>
<feature type="transmembrane region" description="Helical" evidence="7">
    <location>
        <begin position="65"/>
        <end position="82"/>
    </location>
</feature>
<evidence type="ECO:0000256" key="4">
    <source>
        <dbReference type="ARBA" id="ARBA00022989"/>
    </source>
</evidence>
<feature type="region of interest" description="Disordered" evidence="6">
    <location>
        <begin position="1"/>
        <end position="22"/>
    </location>
</feature>
<dbReference type="EMBL" id="BSUK01000001">
    <property type="protein sequence ID" value="GMA23943.1"/>
    <property type="molecule type" value="Genomic_DNA"/>
</dbReference>
<feature type="transmembrane region" description="Helical" evidence="7">
    <location>
        <begin position="94"/>
        <end position="113"/>
    </location>
</feature>
<feature type="transmembrane region" description="Helical" evidence="7">
    <location>
        <begin position="28"/>
        <end position="53"/>
    </location>
</feature>
<dbReference type="SUPFAM" id="SSF103473">
    <property type="entry name" value="MFS general substrate transporter"/>
    <property type="match status" value="1"/>
</dbReference>
<feature type="transmembrane region" description="Helical" evidence="7">
    <location>
        <begin position="226"/>
        <end position="248"/>
    </location>
</feature>
<feature type="domain" description="Major facilitator superfamily (MFS) profile" evidence="8">
    <location>
        <begin position="28"/>
        <end position="473"/>
    </location>
</feature>
<dbReference type="PANTHER" id="PTHR23501">
    <property type="entry name" value="MAJOR FACILITATOR SUPERFAMILY"/>
    <property type="match status" value="1"/>
</dbReference>
<organism evidence="9 10">
    <name type="scientific">Luteimicrobium album</name>
    <dbReference type="NCBI Taxonomy" id="1054550"/>
    <lineage>
        <taxon>Bacteria</taxon>
        <taxon>Bacillati</taxon>
        <taxon>Actinomycetota</taxon>
        <taxon>Actinomycetes</taxon>
        <taxon>Micrococcales</taxon>
        <taxon>Luteimicrobium</taxon>
    </lineage>
</organism>
<dbReference type="Gene3D" id="1.20.1720.10">
    <property type="entry name" value="Multidrug resistance protein D"/>
    <property type="match status" value="1"/>
</dbReference>
<protein>
    <submittedName>
        <fullName evidence="9">MFS transporter</fullName>
    </submittedName>
</protein>
<evidence type="ECO:0000256" key="1">
    <source>
        <dbReference type="ARBA" id="ARBA00004429"/>
    </source>
</evidence>
<evidence type="ECO:0000313" key="9">
    <source>
        <dbReference type="EMBL" id="GMA23943.1"/>
    </source>
</evidence>
<dbReference type="RefSeq" id="WP_284292844.1">
    <property type="nucleotide sequence ID" value="NZ_BSUK01000001.1"/>
</dbReference>
<dbReference type="InterPro" id="IPR011701">
    <property type="entry name" value="MFS"/>
</dbReference>
<evidence type="ECO:0000256" key="5">
    <source>
        <dbReference type="ARBA" id="ARBA00023136"/>
    </source>
</evidence>
<dbReference type="InterPro" id="IPR036259">
    <property type="entry name" value="MFS_trans_sf"/>
</dbReference>
<name>A0ABQ6I197_9MICO</name>
<feature type="transmembrane region" description="Helical" evidence="7">
    <location>
        <begin position="450"/>
        <end position="467"/>
    </location>
</feature>
<dbReference type="PANTHER" id="PTHR23501:SF191">
    <property type="entry name" value="VACUOLAR BASIC AMINO ACID TRANSPORTER 4"/>
    <property type="match status" value="1"/>
</dbReference>
<feature type="transmembrane region" description="Helical" evidence="7">
    <location>
        <begin position="418"/>
        <end position="438"/>
    </location>
</feature>
<evidence type="ECO:0000256" key="3">
    <source>
        <dbReference type="ARBA" id="ARBA00022692"/>
    </source>
</evidence>
<gene>
    <name evidence="9" type="ORF">GCM10025864_17020</name>
</gene>
<evidence type="ECO:0000256" key="2">
    <source>
        <dbReference type="ARBA" id="ARBA00022448"/>
    </source>
</evidence>
<keyword evidence="2" id="KW-0813">Transport</keyword>
<keyword evidence="3 7" id="KW-0812">Transmembrane</keyword>
<feature type="transmembrane region" description="Helical" evidence="7">
    <location>
        <begin position="119"/>
        <end position="140"/>
    </location>
</feature>
<dbReference type="Proteomes" id="UP001157091">
    <property type="component" value="Unassembled WGS sequence"/>
</dbReference>
<evidence type="ECO:0000256" key="7">
    <source>
        <dbReference type="SAM" id="Phobius"/>
    </source>
</evidence>
<feature type="transmembrane region" description="Helical" evidence="7">
    <location>
        <begin position="324"/>
        <end position="343"/>
    </location>
</feature>
<evidence type="ECO:0000259" key="8">
    <source>
        <dbReference type="PROSITE" id="PS50850"/>
    </source>
</evidence>
<keyword evidence="5 7" id="KW-0472">Membrane</keyword>
<dbReference type="Gene3D" id="1.20.1250.20">
    <property type="entry name" value="MFS general substrate transporter like domains"/>
    <property type="match status" value="1"/>
</dbReference>
<comment type="subcellular location">
    <subcellularLocation>
        <location evidence="1">Cell inner membrane</location>
        <topology evidence="1">Multi-pass membrane protein</topology>
    </subcellularLocation>
</comment>